<dbReference type="STRING" id="880070.Cycma_0581"/>
<name>G0IY23_CYCMS</name>
<evidence type="ECO:0000313" key="1">
    <source>
        <dbReference type="EMBL" id="AEL24356.1"/>
    </source>
</evidence>
<sequence>MQEKKKFNETTVGKVLGGVLRGAVRELPLVGGVIDNIQSPEGGTGRIKASELTGQIIAGGIILISLLRGLGIIEQTAFDVIIGILTAML</sequence>
<dbReference type="Proteomes" id="UP000001635">
    <property type="component" value="Chromosome"/>
</dbReference>
<protein>
    <submittedName>
        <fullName evidence="1">Uncharacterized protein</fullName>
    </submittedName>
</protein>
<organism evidence="1 2">
    <name type="scientific">Cyclobacterium marinum (strain ATCC 25205 / DSM 745 / LMG 13164 / NCIMB 1802)</name>
    <name type="common">Flectobacillus marinus</name>
    <dbReference type="NCBI Taxonomy" id="880070"/>
    <lineage>
        <taxon>Bacteria</taxon>
        <taxon>Pseudomonadati</taxon>
        <taxon>Bacteroidota</taxon>
        <taxon>Cytophagia</taxon>
        <taxon>Cytophagales</taxon>
        <taxon>Cyclobacteriaceae</taxon>
        <taxon>Cyclobacterium</taxon>
    </lineage>
</organism>
<gene>
    <name evidence="1" type="ordered locus">Cycma_0581</name>
</gene>
<dbReference type="EMBL" id="CP002955">
    <property type="protein sequence ID" value="AEL24356.1"/>
    <property type="molecule type" value="Genomic_DNA"/>
</dbReference>
<proteinExistence type="predicted"/>
<dbReference type="RefSeq" id="WP_014018654.1">
    <property type="nucleotide sequence ID" value="NC_015914.1"/>
</dbReference>
<keyword evidence="2" id="KW-1185">Reference proteome</keyword>
<accession>G0IY23</accession>
<dbReference type="AlphaFoldDB" id="G0IY23"/>
<dbReference type="HOGENOM" id="CLU_2449696_0_0_10"/>
<evidence type="ECO:0000313" key="2">
    <source>
        <dbReference type="Proteomes" id="UP000001635"/>
    </source>
</evidence>
<dbReference type="KEGG" id="cmr:Cycma_0581"/>
<reference evidence="2" key="1">
    <citation type="submission" date="2011-07" db="EMBL/GenBank/DDBJ databases">
        <title>The complete genome of Cyclobacterium marinum DSM 745.</title>
        <authorList>
            <person name="Lucas S."/>
            <person name="Han J."/>
            <person name="Lapidus A."/>
            <person name="Bruce D."/>
            <person name="Goodwin L."/>
            <person name="Pitluck S."/>
            <person name="Peters L."/>
            <person name="Kyrpides N."/>
            <person name="Mavromatis K."/>
            <person name="Ivanova N."/>
            <person name="Ovchinnikova G."/>
            <person name="Chertkov O."/>
            <person name="Detter J.C."/>
            <person name="Tapia R."/>
            <person name="Han C."/>
            <person name="Land M."/>
            <person name="Hauser L."/>
            <person name="Markowitz V."/>
            <person name="Cheng J.-F."/>
            <person name="Hugenholtz P."/>
            <person name="Woyke T."/>
            <person name="Wu D."/>
            <person name="Tindall B."/>
            <person name="Schuetze A."/>
            <person name="Brambilla E."/>
            <person name="Klenk H.-P."/>
            <person name="Eisen J.A."/>
        </authorList>
    </citation>
    <scope>NUCLEOTIDE SEQUENCE [LARGE SCALE GENOMIC DNA]</scope>
    <source>
        <strain evidence="2">ATCC 25205 / DSM 745 / LMG 13164 / NCIMB 1802</strain>
    </source>
</reference>